<dbReference type="GeneID" id="55997005"/>
<feature type="region of interest" description="Disordered" evidence="8">
    <location>
        <begin position="548"/>
        <end position="733"/>
    </location>
</feature>
<dbReference type="GO" id="GO:0005876">
    <property type="term" value="C:spindle microtubule"/>
    <property type="evidence" value="ECO:0007669"/>
    <property type="project" value="TreeGrafter"/>
</dbReference>
<feature type="compositionally biased region" description="Basic and acidic residues" evidence="8">
    <location>
        <begin position="226"/>
        <end position="239"/>
    </location>
</feature>
<dbReference type="Proteomes" id="UP000509510">
    <property type="component" value="Chromosome V"/>
</dbReference>
<feature type="compositionally biased region" description="Low complexity" evidence="8">
    <location>
        <begin position="632"/>
        <end position="644"/>
    </location>
</feature>
<dbReference type="InterPro" id="IPR034085">
    <property type="entry name" value="TOG"/>
</dbReference>
<feature type="compositionally biased region" description="Low complexity" evidence="8">
    <location>
        <begin position="589"/>
        <end position="604"/>
    </location>
</feature>
<comment type="function">
    <text evidence="7">Microtubule binding protein that promotes the stabilization of dynamic microtubules. Required for mitotic spindle formation.</text>
</comment>
<dbReference type="GO" id="GO:0090307">
    <property type="term" value="P:mitotic spindle assembly"/>
    <property type="evidence" value="ECO:0007669"/>
    <property type="project" value="TreeGrafter"/>
</dbReference>
<feature type="domain" description="TOG" evidence="9">
    <location>
        <begin position="1"/>
        <end position="229"/>
    </location>
</feature>
<feature type="region of interest" description="Disordered" evidence="8">
    <location>
        <begin position="811"/>
        <end position="974"/>
    </location>
</feature>
<keyword evidence="11" id="KW-1185">Reference proteome</keyword>
<feature type="compositionally biased region" description="Basic and acidic residues" evidence="8">
    <location>
        <begin position="959"/>
        <end position="974"/>
    </location>
</feature>
<dbReference type="GO" id="GO:1990023">
    <property type="term" value="C:mitotic spindle midzone"/>
    <property type="evidence" value="ECO:0007669"/>
    <property type="project" value="TreeGrafter"/>
</dbReference>
<dbReference type="GO" id="GO:0060172">
    <property type="term" value="P:astral microtubule depolymerization"/>
    <property type="evidence" value="ECO:0007669"/>
    <property type="project" value="TreeGrafter"/>
</dbReference>
<keyword evidence="6" id="KW-0498">Mitosis</keyword>
<dbReference type="EMBL" id="CP055902">
    <property type="protein sequence ID" value="QKX62363.1"/>
    <property type="molecule type" value="Genomic_DNA"/>
</dbReference>
<dbReference type="Gene3D" id="1.25.10.10">
    <property type="entry name" value="Leucine-rich Repeat Variant"/>
    <property type="match status" value="3"/>
</dbReference>
<feature type="compositionally biased region" description="Polar residues" evidence="8">
    <location>
        <begin position="811"/>
        <end position="824"/>
    </location>
</feature>
<dbReference type="GO" id="GO:0051301">
    <property type="term" value="P:cell division"/>
    <property type="evidence" value="ECO:0007669"/>
    <property type="project" value="UniProtKB-KW"/>
</dbReference>
<feature type="compositionally biased region" description="Polar residues" evidence="8">
    <location>
        <begin position="258"/>
        <end position="269"/>
    </location>
</feature>
<evidence type="ECO:0000256" key="3">
    <source>
        <dbReference type="ARBA" id="ARBA00011375"/>
    </source>
</evidence>
<proteinExistence type="inferred from homology"/>
<dbReference type="SUPFAM" id="SSF48371">
    <property type="entry name" value="ARM repeat"/>
    <property type="match status" value="1"/>
</dbReference>
<sequence>MDSRASEVLVTLKNPNTSVDTKVAAVTNLKSDIKQKNVPEAAVPPIFDILRLAISAQHSSLSSAGFSTLGHLLKRLYIQEFHNLIAFHARQLYPICLERLGDHKERPRSLAAQAFTDLWPAAPQDVEQHVLGTAMVGKNPRAKETSMIWLATMTREHNILFRAHVPSLVTALEDADSGVREAAKTTVIEIFQSAPSRAKSDLKRQLSENGVRKSIVSAILSSLGLSDHDMSSSRSETRRPASSLAVSRHRDDPPRPNSVLSTRPQSRVGNSREDSGPAPHATLKVDKFSAGLSHSISTDSLAASAAAAAEDENIEPLDVDSNRDIDDMLRNMSYHFEGRESEQNWIPREKSIETLRKLVRGNAPHSFPQHFFAGIKNILDGILKVANSLRTTLSTAGCLFIQDLARICGPGIDPMVEMLLQNMIKLCAGMKKISAQNANATVDIIIQNATYAPRILQHIWFACQDKNTQPRQYATGWLKTLLSKQARHKSAIEHGGGLDVVEKCIKRGLADANPGVRESMRETYWTFNQSWPDQADEIMSTLDTKSKSLLEKDPNNPNGTNSSDSRSRPGLSNSVSAASHRLTLKETIAAQKRAAAAKSATKSAPPRPESAQSTYAEAKPTRPPSRAQASKPTGSTTRTVPTGTHLSSLSSAPMRPGAKARRPEIPRPATADPYSDRRPPSAASHNKTFSPDVSPVRTRAKTPTVKSPGRPKSRAGGAPVSTTARSKPKRLDIAGLKSNDPRAIAGPKSDPEDIAQAPLIVDEPFVPHSHEGTQAVEGTIVDTSDFVPEPIPAATTETVTAPVESEPLINAASQEGTPSRMQISHSRETSLESRGVSSVIASPNARHSRHNSEDQNSKIPNPVTPRSVNHTEARLVGLRVYEDPDAQKSVDETVSQTEEPVLTDNHHPVLEEIQVNEPNTPAPRDDKQTTLSPSAQHVDNALPPDGSENGHRAWGKVGAGERRRSISPRSKDLTKAKDMIDKGISRIRAKALDVHGYRKLQGLIKYHGALFADQSKYNEMLVALLDALETAASDEKRSSASRSMDLKAQILVTIRLMFAHNETYFAAYYPRVMTSLLNTRKQYELTTNHIVSGLEETAEDIVSSCQPQEVMTAVLDLVEAEQNDDEGYRAITMGIYVLSGLLRRLNKYQKKLGDAEISRLGQFGNTSLSQPQPDVRRAVTEFCVELHEMMHDEEAFWRMINSTGNDHRNLLTYFIAKKSSEGAAVRA</sequence>
<dbReference type="InterPro" id="IPR016024">
    <property type="entry name" value="ARM-type_fold"/>
</dbReference>
<evidence type="ECO:0000313" key="10">
    <source>
        <dbReference type="EMBL" id="QKX62363.1"/>
    </source>
</evidence>
<evidence type="ECO:0000256" key="6">
    <source>
        <dbReference type="ARBA" id="ARBA00022776"/>
    </source>
</evidence>
<organism evidence="10 11">
    <name type="scientific">Talaromyces rugulosus</name>
    <name type="common">Penicillium rugulosum</name>
    <dbReference type="NCBI Taxonomy" id="121627"/>
    <lineage>
        <taxon>Eukaryota</taxon>
        <taxon>Fungi</taxon>
        <taxon>Dikarya</taxon>
        <taxon>Ascomycota</taxon>
        <taxon>Pezizomycotina</taxon>
        <taxon>Eurotiomycetes</taxon>
        <taxon>Eurotiomycetidae</taxon>
        <taxon>Eurotiales</taxon>
        <taxon>Trichocomaceae</taxon>
        <taxon>Talaromyces</taxon>
        <taxon>Talaromyces sect. Islandici</taxon>
    </lineage>
</organism>
<dbReference type="RefSeq" id="XP_035348537.1">
    <property type="nucleotide sequence ID" value="XM_035492644.1"/>
</dbReference>
<comment type="subcellular location">
    <subcellularLocation>
        <location evidence="1">Cytoplasm</location>
        <location evidence="1">Cytoskeleton</location>
        <location evidence="1">Spindle</location>
    </subcellularLocation>
</comment>
<gene>
    <name evidence="10" type="ORF">TRUGW13939_09522</name>
</gene>
<evidence type="ECO:0000256" key="4">
    <source>
        <dbReference type="ARBA" id="ARBA00022618"/>
    </source>
</evidence>
<dbReference type="KEGG" id="trg:TRUGW13939_09522"/>
<keyword evidence="4" id="KW-0132">Cell division</keyword>
<dbReference type="InterPro" id="IPR011989">
    <property type="entry name" value="ARM-like"/>
</dbReference>
<dbReference type="SMART" id="SM01349">
    <property type="entry name" value="TOG"/>
    <property type="match status" value="2"/>
</dbReference>
<evidence type="ECO:0000259" key="9">
    <source>
        <dbReference type="SMART" id="SM01349"/>
    </source>
</evidence>
<name>A0A7H8RCT0_TALRU</name>
<reference evidence="11" key="1">
    <citation type="submission" date="2020-06" db="EMBL/GenBank/DDBJ databases">
        <title>A chromosome-scale genome assembly of Talaromyces rugulosus W13939.</title>
        <authorList>
            <person name="Wang B."/>
            <person name="Guo L."/>
            <person name="Ye K."/>
            <person name="Wang L."/>
        </authorList>
    </citation>
    <scope>NUCLEOTIDE SEQUENCE [LARGE SCALE GENOMIC DNA]</scope>
    <source>
        <strain evidence="11">W13939</strain>
    </source>
</reference>
<comment type="subunit">
    <text evidence="3">Interacts with microtubules.</text>
</comment>
<dbReference type="InterPro" id="IPR024395">
    <property type="entry name" value="CLASP_N_dom"/>
</dbReference>
<dbReference type="AlphaFoldDB" id="A0A7H8RCT0"/>
<evidence type="ECO:0000313" key="11">
    <source>
        <dbReference type="Proteomes" id="UP000509510"/>
    </source>
</evidence>
<dbReference type="GO" id="GO:0005881">
    <property type="term" value="C:cytoplasmic microtubule"/>
    <property type="evidence" value="ECO:0007669"/>
    <property type="project" value="TreeGrafter"/>
</dbReference>
<evidence type="ECO:0000256" key="2">
    <source>
        <dbReference type="ARBA" id="ARBA00009549"/>
    </source>
</evidence>
<dbReference type="PANTHER" id="PTHR21567:SF9">
    <property type="entry name" value="CLIP-ASSOCIATING PROTEIN"/>
    <property type="match status" value="1"/>
</dbReference>
<feature type="compositionally biased region" description="Basic and acidic residues" evidence="8">
    <location>
        <begin position="880"/>
        <end position="891"/>
    </location>
</feature>
<evidence type="ECO:0000256" key="5">
    <source>
        <dbReference type="ARBA" id="ARBA00022701"/>
    </source>
</evidence>
<feature type="domain" description="TOG" evidence="9">
    <location>
        <begin position="318"/>
        <end position="563"/>
    </location>
</feature>
<dbReference type="PANTHER" id="PTHR21567">
    <property type="entry name" value="CLASP"/>
    <property type="match status" value="1"/>
</dbReference>
<protein>
    <recommendedName>
        <fullName evidence="9">TOG domain-containing protein</fullName>
    </recommendedName>
</protein>
<feature type="region of interest" description="Disordered" evidence="8">
    <location>
        <begin position="226"/>
        <end position="282"/>
    </location>
</feature>
<dbReference type="Pfam" id="PF12348">
    <property type="entry name" value="CLASP_N"/>
    <property type="match status" value="2"/>
</dbReference>
<dbReference type="GO" id="GO:0005815">
    <property type="term" value="C:microtubule organizing center"/>
    <property type="evidence" value="ECO:0007669"/>
    <property type="project" value="TreeGrafter"/>
</dbReference>
<comment type="similarity">
    <text evidence="2">Belongs to the CLASP family.</text>
</comment>
<dbReference type="OrthoDB" id="46159at2759"/>
<evidence type="ECO:0000256" key="8">
    <source>
        <dbReference type="SAM" id="MobiDB-lite"/>
    </source>
</evidence>
<evidence type="ECO:0000256" key="7">
    <source>
        <dbReference type="ARBA" id="ARBA00024889"/>
    </source>
</evidence>
<accession>A0A7H8RCT0</accession>
<keyword evidence="6" id="KW-0131">Cell cycle</keyword>
<keyword evidence="5" id="KW-0493">Microtubule</keyword>
<evidence type="ECO:0000256" key="1">
    <source>
        <dbReference type="ARBA" id="ARBA00004186"/>
    </source>
</evidence>
<feature type="compositionally biased region" description="Polar residues" evidence="8">
    <location>
        <begin position="555"/>
        <end position="577"/>
    </location>
</feature>
<dbReference type="GO" id="GO:0008017">
    <property type="term" value="F:microtubule binding"/>
    <property type="evidence" value="ECO:0007669"/>
    <property type="project" value="TreeGrafter"/>
</dbReference>